<evidence type="ECO:0000313" key="9">
    <source>
        <dbReference type="WBParaSite" id="TASK_0000148101-mRNA-1"/>
    </source>
</evidence>
<feature type="domain" description="K Homology" evidence="6">
    <location>
        <begin position="642"/>
        <end position="712"/>
    </location>
</feature>
<dbReference type="EMBL" id="UYRS01000396">
    <property type="protein sequence ID" value="VDK23124.1"/>
    <property type="molecule type" value="Genomic_DNA"/>
</dbReference>
<feature type="compositionally biased region" description="Low complexity" evidence="4">
    <location>
        <begin position="1127"/>
        <end position="1138"/>
    </location>
</feature>
<feature type="domain" description="K Homology" evidence="6">
    <location>
        <begin position="263"/>
        <end position="330"/>
    </location>
</feature>
<evidence type="ECO:0000256" key="2">
    <source>
        <dbReference type="ARBA" id="ARBA00022884"/>
    </source>
</evidence>
<feature type="domain" description="K Homology" evidence="6">
    <location>
        <begin position="1207"/>
        <end position="1278"/>
    </location>
</feature>
<dbReference type="WBParaSite" id="TASK_0000148101-mRNA-1">
    <property type="protein sequence ID" value="TASK_0000148101-mRNA-1"/>
    <property type="gene ID" value="TASK_0000148101"/>
</dbReference>
<keyword evidence="5" id="KW-0472">Membrane</keyword>
<feature type="domain" description="K Homology" evidence="6">
    <location>
        <begin position="118"/>
        <end position="186"/>
    </location>
</feature>
<dbReference type="STRING" id="60517.A0A0R3VVQ6"/>
<feature type="region of interest" description="Disordered" evidence="4">
    <location>
        <begin position="519"/>
        <end position="538"/>
    </location>
</feature>
<proteinExistence type="predicted"/>
<feature type="domain" description="K Homology" evidence="6">
    <location>
        <begin position="717"/>
        <end position="789"/>
    </location>
</feature>
<evidence type="ECO:0000259" key="6">
    <source>
        <dbReference type="SMART" id="SM00322"/>
    </source>
</evidence>
<feature type="transmembrane region" description="Helical" evidence="5">
    <location>
        <begin position="1309"/>
        <end position="1327"/>
    </location>
</feature>
<keyword evidence="1" id="KW-0677">Repeat</keyword>
<name>A0A0R3VVQ6_TAEAS</name>
<keyword evidence="5" id="KW-1133">Transmembrane helix</keyword>
<feature type="region of interest" description="Disordered" evidence="4">
    <location>
        <begin position="835"/>
        <end position="855"/>
    </location>
</feature>
<dbReference type="InterPro" id="IPR036612">
    <property type="entry name" value="KH_dom_type_1_sf"/>
</dbReference>
<feature type="region of interest" description="Disordered" evidence="4">
    <location>
        <begin position="982"/>
        <end position="1023"/>
    </location>
</feature>
<feature type="domain" description="K Homology" evidence="6">
    <location>
        <begin position="190"/>
        <end position="258"/>
    </location>
</feature>
<evidence type="ECO:0000256" key="4">
    <source>
        <dbReference type="SAM" id="MobiDB-lite"/>
    </source>
</evidence>
<evidence type="ECO:0000256" key="5">
    <source>
        <dbReference type="SAM" id="Phobius"/>
    </source>
</evidence>
<evidence type="ECO:0000313" key="8">
    <source>
        <dbReference type="Proteomes" id="UP000282613"/>
    </source>
</evidence>
<gene>
    <name evidence="7" type="ORF">TASK_LOCUS1482</name>
</gene>
<dbReference type="CDD" id="cd22407">
    <property type="entry name" value="KH-I_Vigilin_rpt3"/>
    <property type="match status" value="1"/>
</dbReference>
<feature type="domain" description="K Homology" evidence="6">
    <location>
        <begin position="999"/>
        <end position="1076"/>
    </location>
</feature>
<feature type="domain" description="K Homology" evidence="6">
    <location>
        <begin position="402"/>
        <end position="475"/>
    </location>
</feature>
<dbReference type="SUPFAM" id="SSF54791">
    <property type="entry name" value="Eukaryotic type KH-domain (KH-domain type I)"/>
    <property type="match status" value="7"/>
</dbReference>
<dbReference type="Proteomes" id="UP000282613">
    <property type="component" value="Unassembled WGS sequence"/>
</dbReference>
<evidence type="ECO:0000256" key="3">
    <source>
        <dbReference type="PROSITE-ProRule" id="PRU00117"/>
    </source>
</evidence>
<dbReference type="CDD" id="cd02394">
    <property type="entry name" value="KH-I_Vigilin_rpt6"/>
    <property type="match status" value="1"/>
</dbReference>
<dbReference type="CDD" id="cd22409">
    <property type="entry name" value="KH-I_Vigilin_rpt5"/>
    <property type="match status" value="1"/>
</dbReference>
<dbReference type="Pfam" id="PF24668">
    <property type="entry name" value="KH_Vigilin"/>
    <property type="match status" value="1"/>
</dbReference>
<feature type="region of interest" description="Disordered" evidence="4">
    <location>
        <begin position="1127"/>
        <end position="1163"/>
    </location>
</feature>
<reference evidence="7 8" key="2">
    <citation type="submission" date="2018-11" db="EMBL/GenBank/DDBJ databases">
        <authorList>
            <consortium name="Pathogen Informatics"/>
        </authorList>
    </citation>
    <scope>NUCLEOTIDE SEQUENCE [LARGE SCALE GENOMIC DNA]</scope>
</reference>
<protein>
    <submittedName>
        <fullName evidence="9">Vigilin</fullName>
    </submittedName>
</protein>
<accession>A0A0R3VVQ6</accession>
<dbReference type="GO" id="GO:0003723">
    <property type="term" value="F:RNA binding"/>
    <property type="evidence" value="ECO:0007669"/>
    <property type="project" value="UniProtKB-UniRule"/>
</dbReference>
<dbReference type="InterPro" id="IPR057778">
    <property type="entry name" value="KH_Vigilin_N"/>
</dbReference>
<dbReference type="Gene3D" id="3.30.1370.10">
    <property type="entry name" value="K Homology domain, type 1"/>
    <property type="match status" value="7"/>
</dbReference>
<keyword evidence="2 3" id="KW-0694">RNA-binding</keyword>
<dbReference type="OrthoDB" id="10027144at2759"/>
<feature type="domain" description="K Homology" evidence="6">
    <location>
        <begin position="572"/>
        <end position="638"/>
    </location>
</feature>
<dbReference type="Pfam" id="PF00013">
    <property type="entry name" value="KH_1"/>
    <property type="match status" value="5"/>
</dbReference>
<dbReference type="InterPro" id="IPR004087">
    <property type="entry name" value="KH_dom"/>
</dbReference>
<dbReference type="PANTHER" id="PTHR10288">
    <property type="entry name" value="KH DOMAIN CONTAINING RNA BINDING PROTEIN"/>
    <property type="match status" value="1"/>
</dbReference>
<feature type="domain" description="K Homology" evidence="6">
    <location>
        <begin position="331"/>
        <end position="397"/>
    </location>
</feature>
<sequence length="1368" mass="153145">MLEVASTAPTSLPPLYDDVFPALPPAGTVQRPVAEGLSSYQPADSVEVVKIPLDERRYQPTDDSISAEQSRICAAIGKSLGVKIELTNSKNNSLNVLISGAPSQVAKAKLMVVQDLQQQAQRVVKIPHEFYRFVIGPGGQRKRELESSTLTKIYVPSPSSKSNEIVIVGSPDKVATAEKEILRIVEHQSQLSEEKLAIPKIYHPFICGPFNRTVNEIMEKTGARISIPLSKKPNCDIKVTGKKNEVAKAVSEINKIYKAHEERCTTITCSVQRDKHRLVIGFRKSGLEEIFDKTGVVVEPPEGPENEEFILRGFPEDLGLATTLIYKRASSSTTECIVAPQRLHKLLIGKKGTALASIREGYAAVRIDFPNNENKITVEGPPEEVSVVVKRLKARVDELTASHYLDFVKVDPKYHSKLLGHGPDSINRYARFHRLNVWFPSAVDCGKIPNEFDVFIEGEQRSVEIVKEVINKLIKKWENEKVKDMIVEPRIQNLLRSGNPPPIRAIEEAFPEVEIRWPQQAGSGGKKQRHGTSTANETSTTTDYVLQLCGVRDQVDSAAEKMIKLVKQITDENYEQEFRIFKECLPRILGATIVNLLRETRTRIHYFPPSDDGSQHVSIIGRRGDVDAAVTRLEKLQKSMANVQETIVTLPTLMLSKQAGDSTTPGARLRSIREQCEGVQLKTNPAQPRQLIISGPPEALEKANALIDSMCAKMLERCADSVVFANPKFHGQLIGRGGVTLKRFRERHNVEVLFPDRLESDPKRASEIHIIGEKEAVARAVEDLEQTVKNMEDETDVTLRCEPSVVNDLWIYRNAFHYPELDRVKVIFPKSPNSPFTRRAGQEGSGHPPSSENVDTTIRIFGPKGCVEDAQQCIMSMIEDVRSQTVVKHPVTEVDHFQALSRLRPTISDIQKNHWVLISLQLNRDGFREDQSDRIIYGHIVLTGTAERVDNVLKNEILPMLPVSQEVAFPREFYSKLFVAEQPPQPQQHSTRRGQGAPQRGSGHMQHESSRTAVLSGHQPENGEIAPKTRLYVLRSKFNVSISVPPKIPRGSDRITIRGAPDAVEACKAELAALEAQLQAEKADWEARNYEEILNIEERYLNRIISGEKERLFNQYGVAVFTRGRAGTTTTGASSGATPTLIESETTDVGNDPVERPSTSNNLANGGRYAGYRLVSSVNVPLVLQGYKEKVKLARGELEKLLEKFASFTCMGLHIPSEAHARLIGSRHYNIRRLEELYDVDVEFPPRRANGEAAEDVLVMGYSDNVDEACNELINKANDIVSFYLNNVLKPMDLFHKRQILENYPVRAIFWWSVLLGNVPTITLLTINYSLSLSYPFPSFPAIVCILFLPFGLCSHWHFFSGVRRWLV</sequence>
<evidence type="ECO:0000256" key="1">
    <source>
        <dbReference type="ARBA" id="ARBA00022737"/>
    </source>
</evidence>
<keyword evidence="5" id="KW-0812">Transmembrane</keyword>
<dbReference type="InterPro" id="IPR004088">
    <property type="entry name" value="KH_dom_type_1"/>
</dbReference>
<evidence type="ECO:0000313" key="7">
    <source>
        <dbReference type="EMBL" id="VDK23124.1"/>
    </source>
</evidence>
<keyword evidence="8" id="KW-1185">Reference proteome</keyword>
<feature type="transmembrane region" description="Helical" evidence="5">
    <location>
        <begin position="1339"/>
        <end position="1360"/>
    </location>
</feature>
<reference evidence="9" key="1">
    <citation type="submission" date="2017-02" db="UniProtKB">
        <authorList>
            <consortium name="WormBaseParasite"/>
        </authorList>
    </citation>
    <scope>IDENTIFICATION</scope>
</reference>
<dbReference type="PROSITE" id="PS50084">
    <property type="entry name" value="KH_TYPE_1"/>
    <property type="match status" value="5"/>
</dbReference>
<organism evidence="9">
    <name type="scientific">Taenia asiatica</name>
    <name type="common">Asian tapeworm</name>
    <dbReference type="NCBI Taxonomy" id="60517"/>
    <lineage>
        <taxon>Eukaryota</taxon>
        <taxon>Metazoa</taxon>
        <taxon>Spiralia</taxon>
        <taxon>Lophotrochozoa</taxon>
        <taxon>Platyhelminthes</taxon>
        <taxon>Cestoda</taxon>
        <taxon>Eucestoda</taxon>
        <taxon>Cyclophyllidea</taxon>
        <taxon>Taeniidae</taxon>
        <taxon>Taenia</taxon>
    </lineage>
</organism>
<dbReference type="SMART" id="SM00322">
    <property type="entry name" value="KH"/>
    <property type="match status" value="10"/>
</dbReference>